<dbReference type="PROSITE" id="PS51257">
    <property type="entry name" value="PROKAR_LIPOPROTEIN"/>
    <property type="match status" value="1"/>
</dbReference>
<accession>A0A2W1MZN9</accession>
<reference evidence="1 2" key="1">
    <citation type="submission" date="2018-06" db="EMBL/GenBank/DDBJ databases">
        <title>The draft genome sequence of Crocinitomix sp. SM1701.</title>
        <authorList>
            <person name="Zhang X."/>
        </authorList>
    </citation>
    <scope>NUCLEOTIDE SEQUENCE [LARGE SCALE GENOMIC DNA]</scope>
    <source>
        <strain evidence="1 2">SM1701</strain>
    </source>
</reference>
<organism evidence="1 2">
    <name type="scientific">Putridiphycobacter roseus</name>
    <dbReference type="NCBI Taxonomy" id="2219161"/>
    <lineage>
        <taxon>Bacteria</taxon>
        <taxon>Pseudomonadati</taxon>
        <taxon>Bacteroidota</taxon>
        <taxon>Flavobacteriia</taxon>
        <taxon>Flavobacteriales</taxon>
        <taxon>Crocinitomicaceae</taxon>
        <taxon>Putridiphycobacter</taxon>
    </lineage>
</organism>
<dbReference type="RefSeq" id="WP_111064290.1">
    <property type="nucleotide sequence ID" value="NZ_JBHUCU010000001.1"/>
</dbReference>
<evidence type="ECO:0000313" key="1">
    <source>
        <dbReference type="EMBL" id="PZE16081.1"/>
    </source>
</evidence>
<dbReference type="Proteomes" id="UP000249248">
    <property type="component" value="Unassembled WGS sequence"/>
</dbReference>
<evidence type="ECO:0000313" key="2">
    <source>
        <dbReference type="Proteomes" id="UP000249248"/>
    </source>
</evidence>
<proteinExistence type="predicted"/>
<dbReference type="AlphaFoldDB" id="A0A2W1MZN9"/>
<name>A0A2W1MZN9_9FLAO</name>
<keyword evidence="2" id="KW-1185">Reference proteome</keyword>
<sequence>MQKKQFLFTTLIICLLLISCKKNGEFITDKTTYKQGEIITVSNTTEKSSKFYKWDFGGVEIIEINPTYTLPENTPVGSFTISILPVNSLNTTDNWKKGSKTVDIVEAEEAKFLFYLSAPILSASDEICVITIGDVSKEVAVHELAPNCESKNNLNAVTFDHLKPGTYDYLIHGSSSSGEYTLTGKSTLTYGYDCQIIDIFKL</sequence>
<evidence type="ECO:0008006" key="3">
    <source>
        <dbReference type="Google" id="ProtNLM"/>
    </source>
</evidence>
<gene>
    <name evidence="1" type="ORF">DNU06_14890</name>
</gene>
<comment type="caution">
    <text evidence="1">The sequence shown here is derived from an EMBL/GenBank/DDBJ whole genome shotgun (WGS) entry which is preliminary data.</text>
</comment>
<dbReference type="EMBL" id="QKSB01000012">
    <property type="protein sequence ID" value="PZE16081.1"/>
    <property type="molecule type" value="Genomic_DNA"/>
</dbReference>
<protein>
    <recommendedName>
        <fullName evidence="3">PKD domain-containing protein</fullName>
    </recommendedName>
</protein>